<dbReference type="GO" id="GO:0032991">
    <property type="term" value="C:protein-containing complex"/>
    <property type="evidence" value="ECO:0007669"/>
    <property type="project" value="UniProtKB-ARBA"/>
</dbReference>
<dbReference type="PANTHER" id="PTHR14030">
    <property type="entry name" value="MITOTIC CHECKPOINT SERINE/THREONINE-PROTEIN KINASE BUB1"/>
    <property type="match status" value="1"/>
</dbReference>
<dbReference type="AlphaFoldDB" id="A0A7S1AR76"/>
<dbReference type="Pfam" id="PF08311">
    <property type="entry name" value="Mad3_BUB1_I"/>
    <property type="match status" value="1"/>
</dbReference>
<dbReference type="InterPro" id="IPR013212">
    <property type="entry name" value="Mad3/Bub1_I"/>
</dbReference>
<accession>A0A7S1AR76</accession>
<dbReference type="Gene3D" id="1.25.40.430">
    <property type="match status" value="1"/>
</dbReference>
<dbReference type="EMBL" id="HBFQ01051395">
    <property type="protein sequence ID" value="CAD8862323.1"/>
    <property type="molecule type" value="Transcribed_RNA"/>
</dbReference>
<proteinExistence type="predicted"/>
<dbReference type="PROSITE" id="PS51489">
    <property type="entry name" value="BUB1_N"/>
    <property type="match status" value="1"/>
</dbReference>
<gene>
    <name evidence="3" type="ORF">NSCI0253_LOCUS36678</name>
</gene>
<dbReference type="PANTHER" id="PTHR14030:SF4">
    <property type="entry name" value="BUB1 KINASE, ISOFORM A-RELATED"/>
    <property type="match status" value="1"/>
</dbReference>
<sequence>MEISGTMACNTAKQWTKLSCESEASEQDKENARPRQVIQPNEVKTESNSHLVQQYHQQAARFEALLAENAVRIGSAEDLAGLLADRHVQLWSEYVTWTLEYAAGDSNRERLVLERATRELAEILPCADHPQHLELWLQFARLLQEPPELFQFLWSRSIGLSHAALYKAWASSLERAGRHADAEEVVQFGLARRAQPLQVLLSFQQASRAQCRTGCAPALCGAEVREQPRTSEDDRRPQASNCEIDMGFAIFVDPEFSADDPEEARSSISQSTPVCPSPPKPTQVGVREGGTLPRPGQSQNCAPNEPDAGMELPRPRRRREENQSDDTLVSCLSDLRLVRSPPAKRLRTSCSGDVAHGPIELQLPKTMQPSTPPVQRSVHIDDTCDVVEVEAMSWWAPECVSSYTGSLQPAAPIGTHTSGYAAWVPAPVVAPPAPLKRRRALTTVVLEDDCPQTPPRRRRAPSAPLYGLNTPPMNREPKTRSPPLAPSPGPRRTRCSLSGDLSPVISGGSRSRGRFSRHSSMFGRGDGMETFGGLFAGAVGCSSRVLFFDD</sequence>
<organism evidence="3">
    <name type="scientific">Noctiluca scintillans</name>
    <name type="common">Sea sparkle</name>
    <name type="synonym">Red tide dinoflagellate</name>
    <dbReference type="NCBI Taxonomy" id="2966"/>
    <lineage>
        <taxon>Eukaryota</taxon>
        <taxon>Sar</taxon>
        <taxon>Alveolata</taxon>
        <taxon>Dinophyceae</taxon>
        <taxon>Noctilucales</taxon>
        <taxon>Noctilucaceae</taxon>
        <taxon>Noctiluca</taxon>
    </lineage>
</organism>
<dbReference type="GO" id="GO:0007094">
    <property type="term" value="P:mitotic spindle assembly checkpoint signaling"/>
    <property type="evidence" value="ECO:0007669"/>
    <property type="project" value="InterPro"/>
</dbReference>
<reference evidence="3" key="1">
    <citation type="submission" date="2021-01" db="EMBL/GenBank/DDBJ databases">
        <authorList>
            <person name="Corre E."/>
            <person name="Pelletier E."/>
            <person name="Niang G."/>
            <person name="Scheremetjew M."/>
            <person name="Finn R."/>
            <person name="Kale V."/>
            <person name="Holt S."/>
            <person name="Cochrane G."/>
            <person name="Meng A."/>
            <person name="Brown T."/>
            <person name="Cohen L."/>
        </authorList>
    </citation>
    <scope>NUCLEOTIDE SEQUENCE</scope>
</reference>
<evidence type="ECO:0000256" key="1">
    <source>
        <dbReference type="SAM" id="MobiDB-lite"/>
    </source>
</evidence>
<protein>
    <recommendedName>
        <fullName evidence="2">BUB1 N-terminal domain-containing protein</fullName>
    </recommendedName>
</protein>
<feature type="region of interest" description="Disordered" evidence="1">
    <location>
        <begin position="447"/>
        <end position="518"/>
    </location>
</feature>
<dbReference type="GO" id="GO:0051754">
    <property type="term" value="P:meiotic sister chromatid cohesion, centromeric"/>
    <property type="evidence" value="ECO:0007669"/>
    <property type="project" value="TreeGrafter"/>
</dbReference>
<evidence type="ECO:0000313" key="3">
    <source>
        <dbReference type="EMBL" id="CAD8862323.1"/>
    </source>
</evidence>
<name>A0A7S1AR76_NOCSC</name>
<feature type="domain" description="BUB1 N-terminal" evidence="2">
    <location>
        <begin position="67"/>
        <end position="234"/>
    </location>
</feature>
<evidence type="ECO:0000259" key="2">
    <source>
        <dbReference type="PROSITE" id="PS51489"/>
    </source>
</evidence>
<dbReference type="GO" id="GO:0004672">
    <property type="term" value="F:protein kinase activity"/>
    <property type="evidence" value="ECO:0007669"/>
    <property type="project" value="TreeGrafter"/>
</dbReference>
<dbReference type="SMART" id="SM00777">
    <property type="entry name" value="Mad3_BUB1_I"/>
    <property type="match status" value="1"/>
</dbReference>
<feature type="region of interest" description="Disordered" evidence="1">
    <location>
        <begin position="259"/>
        <end position="326"/>
    </location>
</feature>
<dbReference type="InterPro" id="IPR015661">
    <property type="entry name" value="Bub1/Mad3"/>
</dbReference>